<dbReference type="GO" id="GO:0097730">
    <property type="term" value="C:non-motile cilium"/>
    <property type="evidence" value="ECO:0007669"/>
    <property type="project" value="TreeGrafter"/>
</dbReference>
<feature type="coiled-coil region" evidence="4">
    <location>
        <begin position="77"/>
        <end position="115"/>
    </location>
</feature>
<evidence type="ECO:0000313" key="6">
    <source>
        <dbReference type="Proteomes" id="UP000625711"/>
    </source>
</evidence>
<dbReference type="PANTHER" id="PTHR31978">
    <property type="entry name" value="INTRAFLAGELLAR TRANSPORT PROTEIN 20 HOMOLOG"/>
    <property type="match status" value="1"/>
</dbReference>
<evidence type="ECO:0000256" key="1">
    <source>
        <dbReference type="ARBA" id="ARBA00004138"/>
    </source>
</evidence>
<dbReference type="GO" id="GO:0036064">
    <property type="term" value="C:ciliary basal body"/>
    <property type="evidence" value="ECO:0007669"/>
    <property type="project" value="TreeGrafter"/>
</dbReference>
<keyword evidence="3" id="KW-0966">Cell projection</keyword>
<evidence type="ECO:0000256" key="3">
    <source>
        <dbReference type="ARBA" id="ARBA00023273"/>
    </source>
</evidence>
<dbReference type="GO" id="GO:0030990">
    <property type="term" value="C:intraciliary transport particle"/>
    <property type="evidence" value="ECO:0007669"/>
    <property type="project" value="TreeGrafter"/>
</dbReference>
<organism evidence="5 6">
    <name type="scientific">Rhynchophorus ferrugineus</name>
    <name type="common">Red palm weevil</name>
    <name type="synonym">Curculio ferrugineus</name>
    <dbReference type="NCBI Taxonomy" id="354439"/>
    <lineage>
        <taxon>Eukaryota</taxon>
        <taxon>Metazoa</taxon>
        <taxon>Ecdysozoa</taxon>
        <taxon>Arthropoda</taxon>
        <taxon>Hexapoda</taxon>
        <taxon>Insecta</taxon>
        <taxon>Pterygota</taxon>
        <taxon>Neoptera</taxon>
        <taxon>Endopterygota</taxon>
        <taxon>Coleoptera</taxon>
        <taxon>Polyphaga</taxon>
        <taxon>Cucujiformia</taxon>
        <taxon>Curculionidae</taxon>
        <taxon>Dryophthorinae</taxon>
        <taxon>Rhynchophorus</taxon>
    </lineage>
</organism>
<accession>A0A834M7V9</accession>
<dbReference type="OrthoDB" id="10254896at2759"/>
<gene>
    <name evidence="5" type="ORF">GWI33_013415</name>
</gene>
<sequence>MSDLSQYGIYFNEIDKICILEPELYKQTSDLKEQCSIYIEKIIEFQNIATKIITTVEDLSSRIETQKIKAIGARNMLQGMEKHKENKQQQLQAVINEVSIELERLKIQLHYLQKTEMEQNEIITQLTRY</sequence>
<protein>
    <recommendedName>
        <fullName evidence="7">Intraflagellar transport protein 20 homolog</fullName>
    </recommendedName>
</protein>
<dbReference type="PANTHER" id="PTHR31978:SF1">
    <property type="entry name" value="INTRAFLAGELLAR TRANSPORT PROTEIN 20 HOMOLOG"/>
    <property type="match status" value="1"/>
</dbReference>
<evidence type="ECO:0000313" key="5">
    <source>
        <dbReference type="EMBL" id="KAF7273898.1"/>
    </source>
</evidence>
<evidence type="ECO:0000256" key="4">
    <source>
        <dbReference type="SAM" id="Coils"/>
    </source>
</evidence>
<dbReference type="GO" id="GO:0005737">
    <property type="term" value="C:cytoplasm"/>
    <property type="evidence" value="ECO:0007669"/>
    <property type="project" value="TreeGrafter"/>
</dbReference>
<evidence type="ECO:0000256" key="2">
    <source>
        <dbReference type="ARBA" id="ARBA00023054"/>
    </source>
</evidence>
<keyword evidence="2 4" id="KW-0175">Coiled coil</keyword>
<evidence type="ECO:0008006" key="7">
    <source>
        <dbReference type="Google" id="ProtNLM"/>
    </source>
</evidence>
<dbReference type="GO" id="GO:0060271">
    <property type="term" value="P:cilium assembly"/>
    <property type="evidence" value="ECO:0007669"/>
    <property type="project" value="TreeGrafter"/>
</dbReference>
<dbReference type="InterPro" id="IPR028172">
    <property type="entry name" value="FT20"/>
</dbReference>
<name>A0A834M7V9_RHYFE</name>
<dbReference type="Proteomes" id="UP000625711">
    <property type="component" value="Unassembled WGS sequence"/>
</dbReference>
<comment type="subcellular location">
    <subcellularLocation>
        <location evidence="1">Cell projection</location>
        <location evidence="1">Cilium</location>
    </subcellularLocation>
</comment>
<reference evidence="5" key="1">
    <citation type="submission" date="2020-08" db="EMBL/GenBank/DDBJ databases">
        <title>Genome sequencing and assembly of the red palm weevil Rhynchophorus ferrugineus.</title>
        <authorList>
            <person name="Dias G.B."/>
            <person name="Bergman C.M."/>
            <person name="Manee M."/>
        </authorList>
    </citation>
    <scope>NUCLEOTIDE SEQUENCE</scope>
    <source>
        <strain evidence="5">AA-2017</strain>
        <tissue evidence="5">Whole larva</tissue>
    </source>
</reference>
<keyword evidence="6" id="KW-1185">Reference proteome</keyword>
<proteinExistence type="predicted"/>
<dbReference type="Pfam" id="PF14931">
    <property type="entry name" value="IFT20"/>
    <property type="match status" value="1"/>
</dbReference>
<comment type="caution">
    <text evidence="5">The sequence shown here is derived from an EMBL/GenBank/DDBJ whole genome shotgun (WGS) entry which is preliminary data.</text>
</comment>
<dbReference type="GO" id="GO:0097546">
    <property type="term" value="C:ciliary base"/>
    <property type="evidence" value="ECO:0007669"/>
    <property type="project" value="TreeGrafter"/>
</dbReference>
<dbReference type="GO" id="GO:0061512">
    <property type="term" value="P:protein localization to cilium"/>
    <property type="evidence" value="ECO:0007669"/>
    <property type="project" value="TreeGrafter"/>
</dbReference>
<dbReference type="AlphaFoldDB" id="A0A834M7V9"/>
<dbReference type="GO" id="GO:0005813">
    <property type="term" value="C:centrosome"/>
    <property type="evidence" value="ECO:0007669"/>
    <property type="project" value="TreeGrafter"/>
</dbReference>
<dbReference type="EMBL" id="JAACXV010013239">
    <property type="protein sequence ID" value="KAF7273898.1"/>
    <property type="molecule type" value="Genomic_DNA"/>
</dbReference>